<sequence length="77" mass="8698">MSHLLSFKNVIIHDCLQTIIGIGTPQTRVEIFCQVPSSTPILQFLLIVRTKTPNLQRPRNITILAIHLVAMMGEMMN</sequence>
<name>A0ACB9CGD6_ARCLA</name>
<dbReference type="EMBL" id="CM042050">
    <property type="protein sequence ID" value="KAI3733324.1"/>
    <property type="molecule type" value="Genomic_DNA"/>
</dbReference>
<proteinExistence type="predicted"/>
<keyword evidence="2" id="KW-1185">Reference proteome</keyword>
<reference evidence="2" key="1">
    <citation type="journal article" date="2022" name="Mol. Ecol. Resour.">
        <title>The genomes of chicory, endive, great burdock and yacon provide insights into Asteraceae palaeo-polyploidization history and plant inulin production.</title>
        <authorList>
            <person name="Fan W."/>
            <person name="Wang S."/>
            <person name="Wang H."/>
            <person name="Wang A."/>
            <person name="Jiang F."/>
            <person name="Liu H."/>
            <person name="Zhao H."/>
            <person name="Xu D."/>
            <person name="Zhang Y."/>
        </authorList>
    </citation>
    <scope>NUCLEOTIDE SEQUENCE [LARGE SCALE GENOMIC DNA]</scope>
    <source>
        <strain evidence="2">cv. Niubang</strain>
    </source>
</reference>
<accession>A0ACB9CGD6</accession>
<reference evidence="1 2" key="2">
    <citation type="journal article" date="2022" name="Mol. Ecol. Resour.">
        <title>The genomes of chicory, endive, great burdock and yacon provide insights into Asteraceae paleo-polyploidization history and plant inulin production.</title>
        <authorList>
            <person name="Fan W."/>
            <person name="Wang S."/>
            <person name="Wang H."/>
            <person name="Wang A."/>
            <person name="Jiang F."/>
            <person name="Liu H."/>
            <person name="Zhao H."/>
            <person name="Xu D."/>
            <person name="Zhang Y."/>
        </authorList>
    </citation>
    <scope>NUCLEOTIDE SEQUENCE [LARGE SCALE GENOMIC DNA]</scope>
    <source>
        <strain evidence="2">cv. Niubang</strain>
    </source>
</reference>
<protein>
    <submittedName>
        <fullName evidence="1">Uncharacterized protein</fullName>
    </submittedName>
</protein>
<gene>
    <name evidence="1" type="ORF">L6452_12767</name>
</gene>
<organism evidence="1 2">
    <name type="scientific">Arctium lappa</name>
    <name type="common">Greater burdock</name>
    <name type="synonym">Lappa major</name>
    <dbReference type="NCBI Taxonomy" id="4217"/>
    <lineage>
        <taxon>Eukaryota</taxon>
        <taxon>Viridiplantae</taxon>
        <taxon>Streptophyta</taxon>
        <taxon>Embryophyta</taxon>
        <taxon>Tracheophyta</taxon>
        <taxon>Spermatophyta</taxon>
        <taxon>Magnoliopsida</taxon>
        <taxon>eudicotyledons</taxon>
        <taxon>Gunneridae</taxon>
        <taxon>Pentapetalae</taxon>
        <taxon>asterids</taxon>
        <taxon>campanulids</taxon>
        <taxon>Asterales</taxon>
        <taxon>Asteraceae</taxon>
        <taxon>Carduoideae</taxon>
        <taxon>Cardueae</taxon>
        <taxon>Arctiinae</taxon>
        <taxon>Arctium</taxon>
    </lineage>
</organism>
<comment type="caution">
    <text evidence="1">The sequence shown here is derived from an EMBL/GenBank/DDBJ whole genome shotgun (WGS) entry which is preliminary data.</text>
</comment>
<evidence type="ECO:0000313" key="2">
    <source>
        <dbReference type="Proteomes" id="UP001055879"/>
    </source>
</evidence>
<dbReference type="Proteomes" id="UP001055879">
    <property type="component" value="Linkage Group LG04"/>
</dbReference>
<evidence type="ECO:0000313" key="1">
    <source>
        <dbReference type="EMBL" id="KAI3733324.1"/>
    </source>
</evidence>